<dbReference type="Proteomes" id="UP001163823">
    <property type="component" value="Chromosome 11"/>
</dbReference>
<proteinExistence type="predicted"/>
<reference evidence="3" key="1">
    <citation type="journal article" date="2023" name="Science">
        <title>Elucidation of the pathway for biosynthesis of saponin adjuvants from the soapbark tree.</title>
        <authorList>
            <person name="Reed J."/>
            <person name="Orme A."/>
            <person name="El-Demerdash A."/>
            <person name="Owen C."/>
            <person name="Martin L.B.B."/>
            <person name="Misra R.C."/>
            <person name="Kikuchi S."/>
            <person name="Rejzek M."/>
            <person name="Martin A.C."/>
            <person name="Harkess A."/>
            <person name="Leebens-Mack J."/>
            <person name="Louveau T."/>
            <person name="Stephenson M.J."/>
            <person name="Osbourn A."/>
        </authorList>
    </citation>
    <scope>NUCLEOTIDE SEQUENCE</scope>
    <source>
        <strain evidence="3">S10</strain>
    </source>
</reference>
<evidence type="ECO:0000313" key="4">
    <source>
        <dbReference type="Proteomes" id="UP001163823"/>
    </source>
</evidence>
<feature type="domain" description="CCHC-type" evidence="2">
    <location>
        <begin position="154"/>
        <end position="169"/>
    </location>
</feature>
<dbReference type="KEGG" id="qsa:O6P43_027200"/>
<dbReference type="SUPFAM" id="SSF57756">
    <property type="entry name" value="Retrovirus zinc finger-like domains"/>
    <property type="match status" value="1"/>
</dbReference>
<organism evidence="3 4">
    <name type="scientific">Quillaja saponaria</name>
    <name type="common">Soap bark tree</name>
    <dbReference type="NCBI Taxonomy" id="32244"/>
    <lineage>
        <taxon>Eukaryota</taxon>
        <taxon>Viridiplantae</taxon>
        <taxon>Streptophyta</taxon>
        <taxon>Embryophyta</taxon>
        <taxon>Tracheophyta</taxon>
        <taxon>Spermatophyta</taxon>
        <taxon>Magnoliopsida</taxon>
        <taxon>eudicotyledons</taxon>
        <taxon>Gunneridae</taxon>
        <taxon>Pentapetalae</taxon>
        <taxon>rosids</taxon>
        <taxon>fabids</taxon>
        <taxon>Fabales</taxon>
        <taxon>Quillajaceae</taxon>
        <taxon>Quillaja</taxon>
    </lineage>
</organism>
<keyword evidence="1" id="KW-0863">Zinc-finger</keyword>
<protein>
    <submittedName>
        <fullName evidence="3">AT-hook motif nuclear-localized protein 10</fullName>
    </submittedName>
</protein>
<dbReference type="InterPro" id="IPR001878">
    <property type="entry name" value="Znf_CCHC"/>
</dbReference>
<dbReference type="InterPro" id="IPR036875">
    <property type="entry name" value="Znf_CCHC_sf"/>
</dbReference>
<evidence type="ECO:0000256" key="1">
    <source>
        <dbReference type="PROSITE-ProRule" id="PRU00047"/>
    </source>
</evidence>
<gene>
    <name evidence="3" type="ORF">O6P43_027200</name>
</gene>
<feature type="domain" description="CCHC-type" evidence="2">
    <location>
        <begin position="188"/>
        <end position="203"/>
    </location>
</feature>
<dbReference type="PROSITE" id="PS50158">
    <property type="entry name" value="ZF_CCHC"/>
    <property type="match status" value="2"/>
</dbReference>
<evidence type="ECO:0000259" key="2">
    <source>
        <dbReference type="PROSITE" id="PS50158"/>
    </source>
</evidence>
<dbReference type="EMBL" id="JARAOO010000011">
    <property type="protein sequence ID" value="KAJ7951105.1"/>
    <property type="molecule type" value="Genomic_DNA"/>
</dbReference>
<dbReference type="GO" id="GO:0003676">
    <property type="term" value="F:nucleic acid binding"/>
    <property type="evidence" value="ECO:0007669"/>
    <property type="project" value="InterPro"/>
</dbReference>
<keyword evidence="1" id="KW-0479">Metal-binding</keyword>
<keyword evidence="1" id="KW-0862">Zinc</keyword>
<dbReference type="Gene3D" id="4.10.60.10">
    <property type="entry name" value="Zinc finger, CCHC-type"/>
    <property type="match status" value="1"/>
</dbReference>
<evidence type="ECO:0000313" key="3">
    <source>
        <dbReference type="EMBL" id="KAJ7951105.1"/>
    </source>
</evidence>
<keyword evidence="4" id="KW-1185">Reference proteome</keyword>
<comment type="caution">
    <text evidence="3">The sequence shown here is derived from an EMBL/GenBank/DDBJ whole genome shotgun (WGS) entry which is preliminary data.</text>
</comment>
<sequence>MVQKVFNFASTRSGFSFRMETRAMEDSKGLPGFLPPGWDIESEEMDDGTEAKCYKNLESGKKFYSLEHLFYYVAYSIHEDAPKPFLQEGSAKEPPPLRMYWGDGPRLHALESIRRNFFRRCCDDCGDVGNMTCFSGGFRKWALRRAKKEDRKLKCTRCGDIGHVCLTCPLPIVYKWPTRCNIRRPRHCGICGERGHDGRTCPQRQVTRCNIAEL</sequence>
<dbReference type="AlphaFoldDB" id="A0AAD7PDR8"/>
<dbReference type="GO" id="GO:0008270">
    <property type="term" value="F:zinc ion binding"/>
    <property type="evidence" value="ECO:0007669"/>
    <property type="project" value="UniProtKB-KW"/>
</dbReference>
<accession>A0AAD7PDR8</accession>
<name>A0AAD7PDR8_QUISA</name>